<dbReference type="Proteomes" id="UP000189705">
    <property type="component" value="Unplaced"/>
</dbReference>
<keyword evidence="1" id="KW-0238">DNA-binding</keyword>
<dbReference type="KEGG" id="asn:102376925"/>
<name>A0A1U7RHC4_ALLSI</name>
<dbReference type="InParanoid" id="A0A1U7RHC4"/>
<evidence type="ECO:0000256" key="2">
    <source>
        <dbReference type="ARBA" id="ARBA00023242"/>
    </source>
</evidence>
<dbReference type="SMART" id="SM00674">
    <property type="entry name" value="CENPB"/>
    <property type="match status" value="1"/>
</dbReference>
<dbReference type="GO" id="GO:0003677">
    <property type="term" value="F:DNA binding"/>
    <property type="evidence" value="ECO:0007669"/>
    <property type="project" value="UniProtKB-KW"/>
</dbReference>
<dbReference type="AlphaFoldDB" id="A0A1U7RHC4"/>
<dbReference type="Pfam" id="PF03221">
    <property type="entry name" value="HTH_Tnp_Tc5"/>
    <property type="match status" value="1"/>
</dbReference>
<evidence type="ECO:0000313" key="5">
    <source>
        <dbReference type="RefSeq" id="XP_006018075.1"/>
    </source>
</evidence>
<proteinExistence type="predicted"/>
<dbReference type="Pfam" id="PF04218">
    <property type="entry name" value="CENP-B_N"/>
    <property type="match status" value="1"/>
</dbReference>
<organism evidence="4 5">
    <name type="scientific">Alligator sinensis</name>
    <name type="common">Chinese alligator</name>
    <dbReference type="NCBI Taxonomy" id="38654"/>
    <lineage>
        <taxon>Eukaryota</taxon>
        <taxon>Metazoa</taxon>
        <taxon>Chordata</taxon>
        <taxon>Craniata</taxon>
        <taxon>Vertebrata</taxon>
        <taxon>Euteleostomi</taxon>
        <taxon>Archelosauria</taxon>
        <taxon>Archosauria</taxon>
        <taxon>Crocodylia</taxon>
        <taxon>Alligatoridae</taxon>
        <taxon>Alligatorinae</taxon>
        <taxon>Alligator</taxon>
    </lineage>
</organism>
<dbReference type="InterPro" id="IPR006600">
    <property type="entry name" value="HTH_CenpB_DNA-bd_dom"/>
</dbReference>
<dbReference type="OrthoDB" id="125347at2759"/>
<dbReference type="RefSeq" id="XP_006018075.1">
    <property type="nucleotide sequence ID" value="XM_006018013.1"/>
</dbReference>
<evidence type="ECO:0000256" key="1">
    <source>
        <dbReference type="ARBA" id="ARBA00023125"/>
    </source>
</evidence>
<dbReference type="InterPro" id="IPR009057">
    <property type="entry name" value="Homeodomain-like_sf"/>
</dbReference>
<keyword evidence="4" id="KW-1185">Reference proteome</keyword>
<dbReference type="Gene3D" id="1.10.10.10">
    <property type="entry name" value="Winged helix-like DNA-binding domain superfamily/Winged helix DNA-binding domain"/>
    <property type="match status" value="1"/>
</dbReference>
<dbReference type="STRING" id="38654.A0A1U7RHC4"/>
<accession>A0A1U7RHC4</accession>
<dbReference type="InterPro" id="IPR007889">
    <property type="entry name" value="HTH_Psq"/>
</dbReference>
<gene>
    <name evidence="5" type="primary">LOC102376925</name>
</gene>
<dbReference type="Gene3D" id="1.10.10.60">
    <property type="entry name" value="Homeodomain-like"/>
    <property type="match status" value="1"/>
</dbReference>
<keyword evidence="2" id="KW-0539">Nucleus</keyword>
<dbReference type="eggNOG" id="KOG3105">
    <property type="taxonomic scope" value="Eukaryota"/>
</dbReference>
<feature type="domain" description="HTH CENPB-type" evidence="3">
    <location>
        <begin position="77"/>
        <end position="153"/>
    </location>
</feature>
<dbReference type="SUPFAM" id="SSF46689">
    <property type="entry name" value="Homeodomain-like"/>
    <property type="match status" value="2"/>
</dbReference>
<dbReference type="GeneID" id="102376925"/>
<reference evidence="5" key="1">
    <citation type="submission" date="2025-08" db="UniProtKB">
        <authorList>
            <consortium name="RefSeq"/>
        </authorList>
    </citation>
    <scope>IDENTIFICATION</scope>
</reference>
<dbReference type="InterPro" id="IPR036388">
    <property type="entry name" value="WH-like_DNA-bd_sf"/>
</dbReference>
<evidence type="ECO:0000259" key="3">
    <source>
        <dbReference type="PROSITE" id="PS51253"/>
    </source>
</evidence>
<dbReference type="PROSITE" id="PS51253">
    <property type="entry name" value="HTH_CENPB"/>
    <property type="match status" value="1"/>
</dbReference>
<protein>
    <submittedName>
        <fullName evidence="5">CENPB DNA-binding domain-containing protein 1-like</fullName>
    </submittedName>
</protein>
<evidence type="ECO:0000313" key="4">
    <source>
        <dbReference type="Proteomes" id="UP000189705"/>
    </source>
</evidence>
<sequence length="195" mass="21734">MSASNTDSTSASTSTRKRKAITLEEKLEVVKRYKIGEKAKEIRCATGLSKSTLCTIRDNVKKIKESSKSATHLSASRVSLTRLAITKKMEHKLTSWIEHQNQEHMPLLIQVIQAKARSMFEVLECDDPEAKPFNGSAGWFDRFKAHHGFRNLKLAGKAAAADKSAADKFPSILQAAIEEGCIWCLWCHKCEVQGT</sequence>